<dbReference type="PATRIC" id="fig|1349767.4.peg.1108"/>
<evidence type="ECO:0000259" key="1">
    <source>
        <dbReference type="Pfam" id="PF08241"/>
    </source>
</evidence>
<dbReference type="Proteomes" id="UP000027604">
    <property type="component" value="Chromosome I"/>
</dbReference>
<dbReference type="SUPFAM" id="SSF53335">
    <property type="entry name" value="S-adenosyl-L-methionine-dependent methyltransferases"/>
    <property type="match status" value="1"/>
</dbReference>
<feature type="domain" description="Methyltransferase type 11" evidence="1">
    <location>
        <begin position="50"/>
        <end position="146"/>
    </location>
</feature>
<dbReference type="HOGENOM" id="CLU_037990_10_0_4"/>
<dbReference type="GO" id="GO:0008757">
    <property type="term" value="F:S-adenosylmethionine-dependent methyltransferase activity"/>
    <property type="evidence" value="ECO:0007669"/>
    <property type="project" value="InterPro"/>
</dbReference>
<gene>
    <name evidence="2" type="ORF">GJA_4466</name>
</gene>
<evidence type="ECO:0000313" key="3">
    <source>
        <dbReference type="Proteomes" id="UP000027604"/>
    </source>
</evidence>
<name>W0VCH8_9BURK</name>
<dbReference type="Pfam" id="PF08241">
    <property type="entry name" value="Methyltransf_11"/>
    <property type="match status" value="1"/>
</dbReference>
<dbReference type="Gene3D" id="3.40.50.150">
    <property type="entry name" value="Vaccinia Virus protein VP39"/>
    <property type="match status" value="1"/>
</dbReference>
<dbReference type="InterPro" id="IPR029063">
    <property type="entry name" value="SAM-dependent_MTases_sf"/>
</dbReference>
<dbReference type="InterPro" id="IPR050508">
    <property type="entry name" value="Methyltransf_Superfamily"/>
</dbReference>
<dbReference type="PANTHER" id="PTHR42912:SF93">
    <property type="entry name" value="N6-ADENOSINE-METHYLTRANSFERASE TMT1A"/>
    <property type="match status" value="1"/>
</dbReference>
<dbReference type="STRING" id="1349767.GJA_4466"/>
<accession>W0VCH8</accession>
<dbReference type="PANTHER" id="PTHR42912">
    <property type="entry name" value="METHYLTRANSFERASE"/>
    <property type="match status" value="1"/>
</dbReference>
<dbReference type="EMBL" id="HG322949">
    <property type="protein sequence ID" value="CDG85073.1"/>
    <property type="molecule type" value="Genomic_DNA"/>
</dbReference>
<keyword evidence="3" id="KW-1185">Reference proteome</keyword>
<sequence>MEKNMQQQDVIAQQFGTSASAYLSSAVHAQGADLVLMQEAARRLGKPNVLDLGCGAGHASFAVAPVARSVTAFDLSRQMLDVVQHASGQRGLDNIATQQGDVTALPFGDASFDMVVTRFSAHHWFDAAAALREAWRVLRPQGRLLIVDIVAPKNALYDSTLQAVELLRDASHVRDYRSCEWGAKLETAGFTHQLRSQWKLQMTFGDWVTRMRTPAPRVQAVRDLFDTAPQEARDYFALQDDYSFTIDAALFEAVKPARQ</sequence>
<dbReference type="InterPro" id="IPR013216">
    <property type="entry name" value="Methyltransf_11"/>
</dbReference>
<dbReference type="eggNOG" id="COG2226">
    <property type="taxonomic scope" value="Bacteria"/>
</dbReference>
<dbReference type="CDD" id="cd02440">
    <property type="entry name" value="AdoMet_MTases"/>
    <property type="match status" value="1"/>
</dbReference>
<keyword evidence="2" id="KW-0489">Methyltransferase</keyword>
<keyword evidence="2" id="KW-0808">Transferase</keyword>
<dbReference type="GO" id="GO:0032259">
    <property type="term" value="P:methylation"/>
    <property type="evidence" value="ECO:0007669"/>
    <property type="project" value="UniProtKB-KW"/>
</dbReference>
<organism evidence="2 3">
    <name type="scientific">Janthinobacterium agaricidamnosum NBRC 102515 = DSM 9628</name>
    <dbReference type="NCBI Taxonomy" id="1349767"/>
    <lineage>
        <taxon>Bacteria</taxon>
        <taxon>Pseudomonadati</taxon>
        <taxon>Pseudomonadota</taxon>
        <taxon>Betaproteobacteria</taxon>
        <taxon>Burkholderiales</taxon>
        <taxon>Oxalobacteraceae</taxon>
        <taxon>Janthinobacterium</taxon>
    </lineage>
</organism>
<dbReference type="AlphaFoldDB" id="W0VCH8"/>
<evidence type="ECO:0000313" key="2">
    <source>
        <dbReference type="EMBL" id="CDG85073.1"/>
    </source>
</evidence>
<dbReference type="KEGG" id="jag:GJA_4466"/>
<proteinExistence type="predicted"/>
<reference evidence="2 3" key="1">
    <citation type="journal article" date="2015" name="Genome Announc.">
        <title>Genome Sequence of Mushroom Soft-Rot Pathogen Janthinobacterium agaricidamnosum.</title>
        <authorList>
            <person name="Graupner K."/>
            <person name="Lackner G."/>
            <person name="Hertweck C."/>
        </authorList>
    </citation>
    <scope>NUCLEOTIDE SEQUENCE [LARGE SCALE GENOMIC DNA]</scope>
    <source>
        <strain evidence="3">NBRC 102515 / DSM 9628</strain>
    </source>
</reference>
<protein>
    <submittedName>
        <fullName evidence="2">UbiE/COQ5 methyltransferase family protein</fullName>
    </submittedName>
</protein>